<comment type="caution">
    <text evidence="3">The sequence shown here is derived from an EMBL/GenBank/DDBJ whole genome shotgun (WGS) entry which is preliminary data.</text>
</comment>
<keyword evidence="4" id="KW-1185">Reference proteome</keyword>
<dbReference type="NCBIfam" id="TIGR01761">
    <property type="entry name" value="thiaz-red"/>
    <property type="match status" value="1"/>
</dbReference>
<dbReference type="GO" id="GO:0000166">
    <property type="term" value="F:nucleotide binding"/>
    <property type="evidence" value="ECO:0007669"/>
    <property type="project" value="InterPro"/>
</dbReference>
<dbReference type="Proteomes" id="UP000256294">
    <property type="component" value="Unassembled WGS sequence"/>
</dbReference>
<dbReference type="InterPro" id="IPR010091">
    <property type="entry name" value="Thiazolinyl_imide_reductase"/>
</dbReference>
<protein>
    <submittedName>
        <fullName evidence="3">Thiazolinyl imide reductase</fullName>
    </submittedName>
</protein>
<evidence type="ECO:0000259" key="2">
    <source>
        <dbReference type="Pfam" id="PF21390"/>
    </source>
</evidence>
<dbReference type="Pfam" id="PF21390">
    <property type="entry name" value="Irp3-like_C"/>
    <property type="match status" value="1"/>
</dbReference>
<evidence type="ECO:0000313" key="4">
    <source>
        <dbReference type="Proteomes" id="UP000256294"/>
    </source>
</evidence>
<dbReference type="RefSeq" id="WP_115825787.1">
    <property type="nucleotide sequence ID" value="NZ_QTUB01000001.1"/>
</dbReference>
<dbReference type="InterPro" id="IPR048655">
    <property type="entry name" value="Irp3-like_C"/>
</dbReference>
<organism evidence="3 4">
    <name type="scientific">Xenorhabdus cabanillasii</name>
    <dbReference type="NCBI Taxonomy" id="351673"/>
    <lineage>
        <taxon>Bacteria</taxon>
        <taxon>Pseudomonadati</taxon>
        <taxon>Pseudomonadota</taxon>
        <taxon>Gammaproteobacteria</taxon>
        <taxon>Enterobacterales</taxon>
        <taxon>Morganellaceae</taxon>
        <taxon>Xenorhabdus</taxon>
    </lineage>
</organism>
<proteinExistence type="predicted"/>
<accession>A0A3D9UBB4</accession>
<dbReference type="InterPro" id="IPR000683">
    <property type="entry name" value="Gfo/Idh/MocA-like_OxRdtase_N"/>
</dbReference>
<evidence type="ECO:0000313" key="3">
    <source>
        <dbReference type="EMBL" id="REF26477.1"/>
    </source>
</evidence>
<dbReference type="EMBL" id="QTUB01000001">
    <property type="protein sequence ID" value="REF26477.1"/>
    <property type="molecule type" value="Genomic_DNA"/>
</dbReference>
<feature type="domain" description="Gfo/Idh/MocA-like oxidoreductase N-terminal" evidence="1">
    <location>
        <begin position="6"/>
        <end position="121"/>
    </location>
</feature>
<dbReference type="Pfam" id="PF01408">
    <property type="entry name" value="GFO_IDH_MocA"/>
    <property type="match status" value="1"/>
</dbReference>
<reference evidence="3 4" key="1">
    <citation type="submission" date="2018-08" db="EMBL/GenBank/DDBJ databases">
        <title>Genomic Encyclopedia of Archaeal and Bacterial Type Strains, Phase II (KMG-II): from individual species to whole genera.</title>
        <authorList>
            <person name="Goeker M."/>
        </authorList>
    </citation>
    <scope>NUCLEOTIDE SEQUENCE [LARGE SCALE GENOMIC DNA]</scope>
    <source>
        <strain evidence="3 4">DSM 17905</strain>
    </source>
</reference>
<name>A0A3D9UBB4_9GAMM</name>
<evidence type="ECO:0000259" key="1">
    <source>
        <dbReference type="Pfam" id="PF01408"/>
    </source>
</evidence>
<dbReference type="Gene3D" id="3.40.50.720">
    <property type="entry name" value="NAD(P)-binding Rossmann-like Domain"/>
    <property type="match status" value="1"/>
</dbReference>
<dbReference type="AlphaFoldDB" id="A0A3D9UBB4"/>
<sequence>MGEQLRAIVCGATFGALYAQALLREETPYKLAGIIGRGNHQSESLAKKLGVKRLVQNECIKGTAELACVVVRSGLLGGNGSDIAQYMLSCGMDVIQEHPLHERELVENILCARKYGQCYYLNTFYDQLASVRQTLSEIRKLMALDSLGHVEITCAYQVAFAALDLLFGLGEPYCKVTDYESNNKVSPEFTRITGKINSNISFGLRIDMTMDANDPDDSTRLLLRIDATADTGTLILIDTQGPLLWVPSPRVPKQDVVEQHLMKQLISLPNKSFSDVVYQDWPTAIAQLICQVHQQRQSSQWLVRAQRHLEVCRLWSTISSQIGLPHNPVRKNVIAHVKD</sequence>
<gene>
    <name evidence="3" type="ORF">BDD26_1122</name>
</gene>
<feature type="domain" description="Thiazolinyl imine reductase-like C-terminal" evidence="2">
    <location>
        <begin position="150"/>
        <end position="245"/>
    </location>
</feature>